<evidence type="ECO:0000313" key="2">
    <source>
        <dbReference type="Proteomes" id="UP000095214"/>
    </source>
</evidence>
<gene>
    <name evidence="1" type="ORF">BH719_02945</name>
</gene>
<dbReference type="KEGG" id="phon:BH719_02945"/>
<evidence type="ECO:0008006" key="3">
    <source>
        <dbReference type="Google" id="ProtNLM"/>
    </source>
</evidence>
<feature type="non-terminal residue" evidence="1">
    <location>
        <position position="1"/>
    </location>
</feature>
<organism evidence="1 2">
    <name type="scientific">Pauljensenia hongkongensis</name>
    <dbReference type="NCBI Taxonomy" id="178339"/>
    <lineage>
        <taxon>Bacteria</taxon>
        <taxon>Bacillati</taxon>
        <taxon>Actinomycetota</taxon>
        <taxon>Actinomycetes</taxon>
        <taxon>Actinomycetales</taxon>
        <taxon>Actinomycetaceae</taxon>
        <taxon>Pauljensenia</taxon>
    </lineage>
</organism>
<name>A0A1D8B1C5_9ACTO</name>
<proteinExistence type="predicted"/>
<feature type="non-terminal residue" evidence="1">
    <location>
        <position position="1328"/>
    </location>
</feature>
<protein>
    <recommendedName>
        <fullName evidence="3">DNA-binding protein</fullName>
    </recommendedName>
</protein>
<evidence type="ECO:0000313" key="1">
    <source>
        <dbReference type="EMBL" id="AOS46947.1"/>
    </source>
</evidence>
<keyword evidence="2" id="KW-1185">Reference proteome</keyword>
<accession>A0A1D8B1C5</accession>
<sequence length="1328" mass="144724">ALASLGFARAGDPAPIGHTRTRTTGFPEWPILTDPANARIAVSVVPGLRKAARTAAASPDRSVHWDLRGLASTLASSAPHFLPAFYEEAARIYVGLSDRVQALAYWKSAREAEEAHALPIDEDHRHQVFLEFSLAGIVSVAELSAECSRLLASRGAERALEDFFELTVERVRGGLPPYADLGGDLRQLSEAAGADPIDTELRLLRQILSSPIMSKAPLAFWRAFSGALKALVEQDPGARRTLARTFPKSIQPDRWVAVLDSLGVTDYLLGGDADCRAWVEDYAEVIEEQRDNHFFSGRMVFSPALCRLVRRMPRLEGATVALRNDSQIEPEFIDALADAGARVFFRPRYTQFADEPDPDLDLGPWAKNPKRIDLTALARSEYVRLVEKSLLREGAARLDLFLSHAGTRAMLSAVAEPHLGPHPSPARIEAEARRLKPLFSPFSAPSFRPQFEALMGHLDEAALLADHLRDGLVTEYTWPALEEAIAELGPDVRFHESFPAVGVSSNGRVVWVDGGRRVAEAHPVPPQGTRVFHEDYVLVGSQTMCATSDIADNVTIAWVDGPSAASSTKHYRIHSRQMETTTLPVPGGRLVGDRLIRPYDTTNPFPKRGPVLRDGDRYWCVRGGRLRGIDPGSGALADAPLPDALMALIAPYLAEGWELRPDGVMWCPTTDTTRDSHCSTSAGRHVGVLLERHGAFLHVGASGEAVETRKPQGVWARMERPGGGHWLLTGTDCTRLLREADRMPLMDTADEVGGTHPFHSVPRAAWHHFRVRDEEASRRLRGATTERVRALVEAVPLVEPSEPSWARTRAGALRDAAKVLTKRARRAASELLGSQDPVLVDSVVWAAEAVKRIVAEARAALEEGRRALSDPRTQRTFPHWEASCDALAWMPGLATDLAHSSITTRRSVIAGLAKCLAGEQDRAGSGQDSLRVLLADPTAFLFCAARPGASESSVGASAAAFGDLVDCGLYSPTGCLFTAAQRPRDESDRVIGPHGKPAVRLDTMWADSGRTHVDVFYSPSGTAPKRLNGWPTRVLSRAPGVEGGRIVEAFKALLSDGAPPWDPEAASRLAEGTGWERPAAAVFLAGLPLPNPRKARRLDPDLRELLGVTVKEAEAAMAFLASLGEDLLLRLAGAAAHDPVRFVREGADVDAVVEAWRREDDGSYRLPGGVLAAADRTGVPYGERALIALGSEPTSSSLDIWLWAAALAHRDDPLAGWLAEAYEAMKCACATTPVVWKVSDFRCEFDNRWSQFCATLTAAESKAAATRHSSAREPWSIEPAEDGQLVTWDPRHVHDWRTERERALDLPWGVRHDLGWRLDILSGVYGAV</sequence>
<dbReference type="EMBL" id="CP017298">
    <property type="protein sequence ID" value="AOS46947.1"/>
    <property type="molecule type" value="Genomic_DNA"/>
</dbReference>
<dbReference type="Proteomes" id="UP000095214">
    <property type="component" value="Chromosome"/>
</dbReference>
<dbReference type="RefSeq" id="WP_009743252.1">
    <property type="nucleotide sequence ID" value="NZ_CP017298.1"/>
</dbReference>
<reference evidence="1 2" key="1">
    <citation type="submission" date="2016-09" db="EMBL/GenBank/DDBJ databases">
        <title>Complete genome sequence of Actinomyces hongkongensis HKU8.</title>
        <authorList>
            <person name="Gao Y.-X."/>
            <person name="Zhou Y.-Y."/>
            <person name="Xie Y."/>
            <person name="Wang M."/>
            <person name="Wang S.-J."/>
            <person name="Shen S.-G."/>
        </authorList>
    </citation>
    <scope>NUCLEOTIDE SEQUENCE [LARGE SCALE GENOMIC DNA]</scope>
    <source>
        <strain evidence="1 2">HKU8</strain>
    </source>
</reference>